<evidence type="ECO:0000256" key="1">
    <source>
        <dbReference type="ARBA" id="ARBA00007951"/>
    </source>
</evidence>
<dbReference type="PANTHER" id="PTHR10030:SF37">
    <property type="entry name" value="ALPHA-L-FUCOSIDASE-RELATED"/>
    <property type="match status" value="1"/>
</dbReference>
<evidence type="ECO:0000259" key="8">
    <source>
        <dbReference type="Pfam" id="PF16757"/>
    </source>
</evidence>
<keyword evidence="10" id="KW-1185">Reference proteome</keyword>
<dbReference type="Gene3D" id="3.20.20.80">
    <property type="entry name" value="Glycosidases"/>
    <property type="match status" value="1"/>
</dbReference>
<dbReference type="GO" id="GO:0006004">
    <property type="term" value="P:fucose metabolic process"/>
    <property type="evidence" value="ECO:0007669"/>
    <property type="project" value="TreeGrafter"/>
</dbReference>
<dbReference type="GO" id="GO:0005764">
    <property type="term" value="C:lysosome"/>
    <property type="evidence" value="ECO:0007669"/>
    <property type="project" value="TreeGrafter"/>
</dbReference>
<dbReference type="EC" id="3.2.1.51" evidence="2"/>
<feature type="signal peptide" evidence="6">
    <location>
        <begin position="1"/>
        <end position="27"/>
    </location>
</feature>
<keyword evidence="3 6" id="KW-0732">Signal</keyword>
<dbReference type="GO" id="GO:0016139">
    <property type="term" value="P:glycoside catabolic process"/>
    <property type="evidence" value="ECO:0007669"/>
    <property type="project" value="TreeGrafter"/>
</dbReference>
<dbReference type="InterPro" id="IPR017853">
    <property type="entry name" value="GH"/>
</dbReference>
<protein>
    <recommendedName>
        <fullName evidence="2">alpha-L-fucosidase</fullName>
        <ecNumber evidence="2">3.2.1.51</ecNumber>
    </recommendedName>
</protein>
<dbReference type="InterPro" id="IPR057739">
    <property type="entry name" value="Glyco_hydro_29_N"/>
</dbReference>
<evidence type="ECO:0000313" key="10">
    <source>
        <dbReference type="Proteomes" id="UP000074310"/>
    </source>
</evidence>
<dbReference type="GO" id="GO:0004560">
    <property type="term" value="F:alpha-L-fucosidase activity"/>
    <property type="evidence" value="ECO:0007669"/>
    <property type="project" value="InterPro"/>
</dbReference>
<dbReference type="PROSITE" id="PS51318">
    <property type="entry name" value="TAT"/>
    <property type="match status" value="1"/>
</dbReference>
<accession>A0A147I6E5</accession>
<dbReference type="Pfam" id="PF16757">
    <property type="entry name" value="Fucosidase_C"/>
    <property type="match status" value="1"/>
</dbReference>
<feature type="domain" description="Alpha-L-fucosidase C-terminal" evidence="8">
    <location>
        <begin position="478"/>
        <end position="549"/>
    </location>
</feature>
<comment type="caution">
    <text evidence="9">The sequence shown here is derived from an EMBL/GenBank/DDBJ whole genome shotgun (WGS) entry which is preliminary data.</text>
</comment>
<evidence type="ECO:0000256" key="5">
    <source>
        <dbReference type="ARBA" id="ARBA00023295"/>
    </source>
</evidence>
<dbReference type="OrthoDB" id="7176684at2"/>
<evidence type="ECO:0000256" key="6">
    <source>
        <dbReference type="SAM" id="SignalP"/>
    </source>
</evidence>
<dbReference type="Proteomes" id="UP000074310">
    <property type="component" value="Unassembled WGS sequence"/>
</dbReference>
<proteinExistence type="inferred from homology"/>
<dbReference type="InterPro" id="IPR031919">
    <property type="entry name" value="Fucosidase_C"/>
</dbReference>
<evidence type="ECO:0000259" key="7">
    <source>
        <dbReference type="Pfam" id="PF01120"/>
    </source>
</evidence>
<dbReference type="AlphaFoldDB" id="A0A147I6E5"/>
<dbReference type="SUPFAM" id="SSF51445">
    <property type="entry name" value="(Trans)glycosidases"/>
    <property type="match status" value="1"/>
</dbReference>
<feature type="domain" description="Glycoside hydrolase family 29 N-terminal" evidence="7">
    <location>
        <begin position="48"/>
        <end position="444"/>
    </location>
</feature>
<dbReference type="Pfam" id="PF01120">
    <property type="entry name" value="Alpha_L_fucos"/>
    <property type="match status" value="1"/>
</dbReference>
<dbReference type="EMBL" id="LDTB01000012">
    <property type="protein sequence ID" value="KTT74255.1"/>
    <property type="molecule type" value="Genomic_DNA"/>
</dbReference>
<dbReference type="Gene3D" id="2.60.40.1180">
    <property type="entry name" value="Golgi alpha-mannosidase II"/>
    <property type="match status" value="1"/>
</dbReference>
<sequence length="569" mass="63539">MKVTRRQALGTGVAAGALATAPGAATAQTAGCTIGTHPGNRAVAVRPPRAFTPDWRSLTAGYSVPDWFRDAKFGMWAHWTAQCVPAAGDWYARNMYLQGSSQYEHHLKHYGHPADQGFMEIQNLWKGERWDPAGLLDLYKKAGAKYFMALANHHDNLDCYASTYHPWNTTRVGPKRDIVGIWEKLARERGMRFAVSNHSAHAWHWNQAAYGYDPEGARRGQRYDAFRLTAADGKGKWWEGLDPQQLYTGRGDYMPDGVPTIAEADAWHAAHDRMWDEGTPPNPEFVRTWFLRCRELIDRYKPDMVYFDNFDLPLEQAGLDITAYFYNRSMAWNNGRLEAVVTGKNIPPQRRMGIVDDVERGGKTYIERFPWQTDTCIGEWHYDQAVYDNDRYKSAATVIHTLCDVISKNGNLMLNVPLRGDGTIDDKEQRIVEGIAAWMGRYGDAIYGTRPWRIHGEGPQNGGGGLFSEGGPKSLYTAKDIRYVTKGKNLHAFVLGWPENGVARLTLLGRDNQVGRGTIERVMLSGSDAPLQFQRNGDALQVTLPAAARNDIGVALIIAGSGLTEGSVA</sequence>
<dbReference type="RefSeq" id="WP_058754980.1">
    <property type="nucleotide sequence ID" value="NZ_LDTB01000012.1"/>
</dbReference>
<dbReference type="InterPro" id="IPR013780">
    <property type="entry name" value="Glyco_hydro_b"/>
</dbReference>
<comment type="similarity">
    <text evidence="1">Belongs to the glycosyl hydrolase 29 family.</text>
</comment>
<evidence type="ECO:0000256" key="3">
    <source>
        <dbReference type="ARBA" id="ARBA00022729"/>
    </source>
</evidence>
<dbReference type="InterPro" id="IPR006311">
    <property type="entry name" value="TAT_signal"/>
</dbReference>
<gene>
    <name evidence="9" type="ORF">NS334_05550</name>
</gene>
<evidence type="ECO:0000256" key="2">
    <source>
        <dbReference type="ARBA" id="ARBA00012662"/>
    </source>
</evidence>
<dbReference type="SMART" id="SM00812">
    <property type="entry name" value="Alpha_L_fucos"/>
    <property type="match status" value="1"/>
</dbReference>
<evidence type="ECO:0000313" key="9">
    <source>
        <dbReference type="EMBL" id="KTT74255.1"/>
    </source>
</evidence>
<dbReference type="PATRIC" id="fig|869719.3.peg.532"/>
<feature type="chain" id="PRO_5007548313" description="alpha-L-fucosidase" evidence="6">
    <location>
        <begin position="28"/>
        <end position="569"/>
    </location>
</feature>
<organism evidence="9 10">
    <name type="scientific">Sphingomonas endophytica</name>
    <dbReference type="NCBI Taxonomy" id="869719"/>
    <lineage>
        <taxon>Bacteria</taxon>
        <taxon>Pseudomonadati</taxon>
        <taxon>Pseudomonadota</taxon>
        <taxon>Alphaproteobacteria</taxon>
        <taxon>Sphingomonadales</taxon>
        <taxon>Sphingomonadaceae</taxon>
        <taxon>Sphingomonas</taxon>
    </lineage>
</organism>
<dbReference type="InterPro" id="IPR000933">
    <property type="entry name" value="Glyco_hydro_29"/>
</dbReference>
<reference evidence="9 10" key="1">
    <citation type="journal article" date="2016" name="Front. Microbiol.">
        <title>Genomic Resource of Rice Seed Associated Bacteria.</title>
        <authorList>
            <person name="Midha S."/>
            <person name="Bansal K."/>
            <person name="Sharma S."/>
            <person name="Kumar N."/>
            <person name="Patil P.P."/>
            <person name="Chaudhry V."/>
            <person name="Patil P.B."/>
        </authorList>
    </citation>
    <scope>NUCLEOTIDE SEQUENCE [LARGE SCALE GENOMIC DNA]</scope>
    <source>
        <strain evidence="9 10">NS334</strain>
    </source>
</reference>
<name>A0A147I6E5_9SPHN</name>
<dbReference type="PANTHER" id="PTHR10030">
    <property type="entry name" value="ALPHA-L-FUCOSIDASE"/>
    <property type="match status" value="1"/>
</dbReference>
<keyword evidence="4" id="KW-0378">Hydrolase</keyword>
<evidence type="ECO:0000256" key="4">
    <source>
        <dbReference type="ARBA" id="ARBA00022801"/>
    </source>
</evidence>
<keyword evidence="5" id="KW-0326">Glycosidase</keyword>